<evidence type="ECO:0000313" key="2">
    <source>
        <dbReference type="EMBL" id="NER30694.1"/>
    </source>
</evidence>
<feature type="non-terminal residue" evidence="2">
    <location>
        <position position="1"/>
    </location>
</feature>
<dbReference type="Gene3D" id="2.60.20.10">
    <property type="entry name" value="Crystallins"/>
    <property type="match status" value="1"/>
</dbReference>
<dbReference type="SUPFAM" id="SSF49899">
    <property type="entry name" value="Concanavalin A-like lectins/glucanases"/>
    <property type="match status" value="1"/>
</dbReference>
<keyword evidence="1" id="KW-0175">Coiled coil</keyword>
<dbReference type="Pfam" id="PF13385">
    <property type="entry name" value="Laminin_G_3"/>
    <property type="match status" value="1"/>
</dbReference>
<feature type="coiled-coil region" evidence="1">
    <location>
        <begin position="458"/>
        <end position="485"/>
    </location>
</feature>
<dbReference type="SUPFAM" id="SSF49695">
    <property type="entry name" value="gamma-Crystallin-like"/>
    <property type="match status" value="1"/>
</dbReference>
<dbReference type="AlphaFoldDB" id="A0A6B3NKM1"/>
<protein>
    <submittedName>
        <fullName evidence="2">LamG domain-containing protein</fullName>
    </submittedName>
</protein>
<evidence type="ECO:0000256" key="1">
    <source>
        <dbReference type="SAM" id="Coils"/>
    </source>
</evidence>
<accession>A0A6B3NKM1</accession>
<reference evidence="2" key="1">
    <citation type="submission" date="2019-11" db="EMBL/GenBank/DDBJ databases">
        <title>Genomic insights into an expanded diversity of filamentous marine cyanobacteria reveals the extraordinary biosynthetic potential of Moorea and Okeania.</title>
        <authorList>
            <person name="Ferreira Leao T."/>
            <person name="Wang M."/>
            <person name="Moss N."/>
            <person name="Da Silva R."/>
            <person name="Sanders J."/>
            <person name="Nurk S."/>
            <person name="Gurevich A."/>
            <person name="Humphrey G."/>
            <person name="Reher R."/>
            <person name="Zhu Q."/>
            <person name="Belda-Ferre P."/>
            <person name="Glukhov E."/>
            <person name="Rex R."/>
            <person name="Dorrestein P.C."/>
            <person name="Knight R."/>
            <person name="Pevzner P."/>
            <person name="Gerwick W.H."/>
            <person name="Gerwick L."/>
        </authorList>
    </citation>
    <scope>NUCLEOTIDE SEQUENCE</scope>
    <source>
        <strain evidence="2">SIO1C4</strain>
    </source>
</reference>
<name>A0A6B3NKM1_9CYAN</name>
<dbReference type="EMBL" id="JAAHFQ010000622">
    <property type="protein sequence ID" value="NER30694.1"/>
    <property type="molecule type" value="Genomic_DNA"/>
</dbReference>
<dbReference type="Gene3D" id="2.60.120.200">
    <property type="match status" value="1"/>
</dbReference>
<comment type="caution">
    <text evidence="2">The sequence shown here is derived from an EMBL/GenBank/DDBJ whole genome shotgun (WGS) entry which is preliminary data.</text>
</comment>
<feature type="coiled-coil region" evidence="1">
    <location>
        <begin position="577"/>
        <end position="618"/>
    </location>
</feature>
<proteinExistence type="predicted"/>
<organism evidence="2">
    <name type="scientific">Symploca sp. SIO1C4</name>
    <dbReference type="NCBI Taxonomy" id="2607765"/>
    <lineage>
        <taxon>Bacteria</taxon>
        <taxon>Bacillati</taxon>
        <taxon>Cyanobacteriota</taxon>
        <taxon>Cyanophyceae</taxon>
        <taxon>Coleofasciculales</taxon>
        <taxon>Coleofasciculaceae</taxon>
        <taxon>Symploca</taxon>
    </lineage>
</organism>
<sequence length="1001" mass="112499">SMLYEPDKVDYHVYAHAKDMDEMPFFEPTQELDFIRNLQGGHFSVLQLPTQIADIKRWQIFAHNSQTDRIDSFNIERSQDGWFNIRGSALTANSGSNFSESALQLDGVDDYINLGEFSPGENFTIEMWVNPRDKSEEAPLEVIPNQMLLSKTNSEGEDIFSFGYYADFLGLNFRGKQLPTTAAQQENVSQAIADWHHLAITVEHHHADNISQITTYHNGVKAWSEELPDMVMGDISGYGWQLGRKFNGKKGSDYFDGSLDEVRIWNRRLSEEEIQANFNHRLVGNELGLLIYYRFDEGIGINLYDQTDNAIDATIGGMNPGLETWIASAAPLGESRGISRTSFGFKHRTIESGLSALLYFQQEDVITGNDSTLKPTKQDARVMLAVATKSEDDQHNHIAVLDFALTKNGKLAQILDNIPLEKIKEQLPANLLEIFPEGVEGEDVNLINVTTNLERETIPRLESELAKLLAEHQTVKEKIRANERETKNRQRRQVQLERQQANSTVGATFYSGLKFQGESFRFTQGYNGGVNGLSIGRGSLEIDSGVRVTLYAPGGIIHPYTESRKRLWGTSSSPPPYNRIVVNLQALVNELNQVNRRLNQLAAQLRELEAQRLSLEVQIMSKGTELEMKRGQLGEIRKLLTNEKSLPMPLIHLDPMGMSVFGGLLQFAETKDNPQLFESATGKIALYFRGMEDEFLATYYNTHTSRGQLQLNPQLLLIARAPGTQLGSTRITISDGSGADTCTVQLQSVPSMGVAVRISELEEEKAELFLQREQLNERISQRSVELFTGSFFQGESLSLTTGYQGAIDTQFIGKIQSIRLEQGVKVMLYEGEEFTDTAIPYLQSQRHLGETSVPVPTYRSVKVELTADAMTEKAMVIERQIAQIYAELNRLQLRITEIWADVPRNGEQFALVLNGQATEEEYNYTDNVESNRAAYNIQHGSFFVKVINSVPNGIVKNTQANGEQLQNSDSSLSWIADPPGNTIAFINRTDEQTGIYRKIWV</sequence>
<dbReference type="InterPro" id="IPR013320">
    <property type="entry name" value="ConA-like_dom_sf"/>
</dbReference>
<dbReference type="InterPro" id="IPR011024">
    <property type="entry name" value="G_crystallin-like"/>
</dbReference>
<gene>
    <name evidence="2" type="ORF">F6J89_24535</name>
</gene>